<dbReference type="InterPro" id="IPR027409">
    <property type="entry name" value="GroEL-like_apical_dom_sf"/>
</dbReference>
<dbReference type="Gene3D" id="3.30.260.10">
    <property type="entry name" value="TCP-1-like chaperonin intermediate domain"/>
    <property type="match status" value="1"/>
</dbReference>
<dbReference type="Gene3D" id="1.10.560.10">
    <property type="entry name" value="GroEL-like equatorial domain"/>
    <property type="match status" value="1"/>
</dbReference>
<dbReference type="InterPro" id="IPR002423">
    <property type="entry name" value="Cpn60/GroEL/TCP-1"/>
</dbReference>
<dbReference type="GO" id="GO:0005524">
    <property type="term" value="F:ATP binding"/>
    <property type="evidence" value="ECO:0007669"/>
    <property type="project" value="UniProtKB-KW"/>
</dbReference>
<organism evidence="5">
    <name type="scientific">Sesamum calycinum</name>
    <dbReference type="NCBI Taxonomy" id="2727403"/>
    <lineage>
        <taxon>Eukaryota</taxon>
        <taxon>Viridiplantae</taxon>
        <taxon>Streptophyta</taxon>
        <taxon>Embryophyta</taxon>
        <taxon>Tracheophyta</taxon>
        <taxon>Spermatophyta</taxon>
        <taxon>Magnoliopsida</taxon>
        <taxon>eudicotyledons</taxon>
        <taxon>Gunneridae</taxon>
        <taxon>Pentapetalae</taxon>
        <taxon>asterids</taxon>
        <taxon>lamiids</taxon>
        <taxon>Lamiales</taxon>
        <taxon>Pedaliaceae</taxon>
        <taxon>Sesamum</taxon>
    </lineage>
</organism>
<evidence type="ECO:0000256" key="1">
    <source>
        <dbReference type="ARBA" id="ARBA00008020"/>
    </source>
</evidence>
<reference evidence="5" key="2">
    <citation type="journal article" date="2024" name="Plant">
        <title>Genomic evolution and insights into agronomic trait innovations of Sesamum species.</title>
        <authorList>
            <person name="Miao H."/>
            <person name="Wang L."/>
            <person name="Qu L."/>
            <person name="Liu H."/>
            <person name="Sun Y."/>
            <person name="Le M."/>
            <person name="Wang Q."/>
            <person name="Wei S."/>
            <person name="Zheng Y."/>
            <person name="Lin W."/>
            <person name="Duan Y."/>
            <person name="Cao H."/>
            <person name="Xiong S."/>
            <person name="Wang X."/>
            <person name="Wei L."/>
            <person name="Li C."/>
            <person name="Ma Q."/>
            <person name="Ju M."/>
            <person name="Zhao R."/>
            <person name="Li G."/>
            <person name="Mu C."/>
            <person name="Tian Q."/>
            <person name="Mei H."/>
            <person name="Zhang T."/>
            <person name="Gao T."/>
            <person name="Zhang H."/>
        </authorList>
    </citation>
    <scope>NUCLEOTIDE SEQUENCE</scope>
    <source>
        <strain evidence="5">KEN8</strain>
    </source>
</reference>
<evidence type="ECO:0000256" key="4">
    <source>
        <dbReference type="ARBA" id="ARBA00023186"/>
    </source>
</evidence>
<reference evidence="5" key="1">
    <citation type="submission" date="2020-06" db="EMBL/GenBank/DDBJ databases">
        <authorList>
            <person name="Li T."/>
            <person name="Hu X."/>
            <person name="Zhang T."/>
            <person name="Song X."/>
            <person name="Zhang H."/>
            <person name="Dai N."/>
            <person name="Sheng W."/>
            <person name="Hou X."/>
            <person name="Wei L."/>
        </authorList>
    </citation>
    <scope>NUCLEOTIDE SEQUENCE</scope>
    <source>
        <strain evidence="5">KEN8</strain>
        <tissue evidence="5">Leaf</tissue>
    </source>
</reference>
<gene>
    <name evidence="5" type="ORF">Scaly_2636700</name>
</gene>
<evidence type="ECO:0000313" key="5">
    <source>
        <dbReference type="EMBL" id="KAL0291438.1"/>
    </source>
</evidence>
<dbReference type="InterPro" id="IPR017998">
    <property type="entry name" value="Chaperone_TCP-1"/>
</dbReference>
<comment type="caution">
    <text evidence="5">The sequence shown here is derived from an EMBL/GenBank/DDBJ whole genome shotgun (WGS) entry which is preliminary data.</text>
</comment>
<protein>
    <submittedName>
        <fullName evidence="5">T-complex protein 1 subunit theta</fullName>
    </submittedName>
</protein>
<dbReference type="AlphaFoldDB" id="A0AAW2JC74"/>
<evidence type="ECO:0000256" key="2">
    <source>
        <dbReference type="ARBA" id="ARBA00022741"/>
    </source>
</evidence>
<dbReference type="SUPFAM" id="SSF54849">
    <property type="entry name" value="GroEL-intermediate domain like"/>
    <property type="match status" value="1"/>
</dbReference>
<dbReference type="GO" id="GO:0140662">
    <property type="term" value="F:ATP-dependent protein folding chaperone"/>
    <property type="evidence" value="ECO:0007669"/>
    <property type="project" value="InterPro"/>
</dbReference>
<keyword evidence="2" id="KW-0547">Nucleotide-binding</keyword>
<dbReference type="InterPro" id="IPR027410">
    <property type="entry name" value="TCP-1-like_intermed_sf"/>
</dbReference>
<accession>A0AAW2JC74</accession>
<comment type="similarity">
    <text evidence="1">Belongs to the TCP-1 chaperonin family.</text>
</comment>
<name>A0AAW2JC74_9LAMI</name>
<evidence type="ECO:0000256" key="3">
    <source>
        <dbReference type="ARBA" id="ARBA00022840"/>
    </source>
</evidence>
<dbReference type="PANTHER" id="PTHR11353">
    <property type="entry name" value="CHAPERONIN"/>
    <property type="match status" value="1"/>
</dbReference>
<keyword evidence="4" id="KW-0143">Chaperone</keyword>
<dbReference type="InterPro" id="IPR027413">
    <property type="entry name" value="GROEL-like_equatorial_sf"/>
</dbReference>
<dbReference type="Pfam" id="PF00118">
    <property type="entry name" value="Cpn60_TCP1"/>
    <property type="match status" value="1"/>
</dbReference>
<sequence>MGLHPSEIIIGYTKAINKTVVILEELVEEGSESMNVRDKDDVISRMRSAVASKQFGQEHILCPLIAEACIQVCPKNPVNFNVDNVRVAKLLGGGLHDSVVVRGMVLKSDAVGTIKRVEKAKASFGFNERTGIERVAVFVGGFIDQLQEIAKENRSSFIMLKAGTRHDGEYTRLPHYSHLENNSGLLTASPHMIVLEEFDRAAEKAQKFII</sequence>
<dbReference type="EMBL" id="JACGWM010001578">
    <property type="protein sequence ID" value="KAL0291438.1"/>
    <property type="molecule type" value="Genomic_DNA"/>
</dbReference>
<proteinExistence type="inferred from homology"/>
<dbReference type="Gene3D" id="3.50.7.10">
    <property type="entry name" value="GroEL"/>
    <property type="match status" value="1"/>
</dbReference>
<keyword evidence="3" id="KW-0067">ATP-binding</keyword>